<keyword evidence="1 3" id="KW-0853">WD repeat</keyword>
<gene>
    <name evidence="5" type="ORF">BECKH772A_GA0070896_1002616</name>
    <name evidence="6" type="ORF">BECKH772B_GA0070898_1002416</name>
    <name evidence="7" type="ORF">BECKH772C_GA0070978_1002316</name>
</gene>
<reference evidence="5" key="1">
    <citation type="submission" date="2019-02" db="EMBL/GenBank/DDBJ databases">
        <authorList>
            <person name="Gruber-Vodicka R. H."/>
            <person name="Seah K. B. B."/>
        </authorList>
    </citation>
    <scope>NUCLEOTIDE SEQUENCE</scope>
    <source>
        <strain evidence="7">BECK_SA2B12</strain>
        <strain evidence="5">BECK_SA2B15</strain>
        <strain evidence="6">BECK_SA2B20</strain>
    </source>
</reference>
<dbReference type="AlphaFoldDB" id="A0A450UEU0"/>
<feature type="repeat" description="WD" evidence="3">
    <location>
        <begin position="113"/>
        <end position="154"/>
    </location>
</feature>
<feature type="transmembrane region" description="Helical" evidence="4">
    <location>
        <begin position="170"/>
        <end position="189"/>
    </location>
</feature>
<dbReference type="InterPro" id="IPR011047">
    <property type="entry name" value="Quinoprotein_ADH-like_sf"/>
</dbReference>
<organism evidence="5">
    <name type="scientific">Candidatus Kentrum eta</name>
    <dbReference type="NCBI Taxonomy" id="2126337"/>
    <lineage>
        <taxon>Bacteria</taxon>
        <taxon>Pseudomonadati</taxon>
        <taxon>Pseudomonadota</taxon>
        <taxon>Gammaproteobacteria</taxon>
        <taxon>Candidatus Kentrum</taxon>
    </lineage>
</organism>
<dbReference type="PROSITE" id="PS50082">
    <property type="entry name" value="WD_REPEATS_2"/>
    <property type="match status" value="1"/>
</dbReference>
<keyword evidence="2" id="KW-0677">Repeat</keyword>
<name>A0A450UEU0_9GAMM</name>
<sequence>MLAFLHSPEDFSVMDEEIFIISAAMFAIFFGFGMALLWPLWRGVARRMGWLEGYGALPGEVRKLLEGVTWHAPSTGRFKAVARSFGRGSWRIVLFSPFVLCWALALWLTNPSLQGHENAVTSVAFSPDGRRILTGSDHARARLWDADTGELLWTSPVPFWNKSTWNGYDILVFLLLVFLFGFLPTTKLFDPGRRLYLRKPNPYLHLYDIPGVAPVAAVGLIPWRGRGGTAAPWQFPGTGRGWVPGADRLRRTMNRRVPITGRGRQRARQLCQRGR</sequence>
<dbReference type="Gene3D" id="2.130.10.10">
    <property type="entry name" value="YVTN repeat-like/Quinoprotein amine dehydrogenase"/>
    <property type="match status" value="1"/>
</dbReference>
<dbReference type="PROSITE" id="PS50294">
    <property type="entry name" value="WD_REPEATS_REGION"/>
    <property type="match status" value="1"/>
</dbReference>
<evidence type="ECO:0000256" key="2">
    <source>
        <dbReference type="ARBA" id="ARBA00022737"/>
    </source>
</evidence>
<dbReference type="SMART" id="SM00320">
    <property type="entry name" value="WD40"/>
    <property type="match status" value="1"/>
</dbReference>
<dbReference type="InterPro" id="IPR001680">
    <property type="entry name" value="WD40_rpt"/>
</dbReference>
<accession>A0A450UEU0</accession>
<evidence type="ECO:0000313" key="6">
    <source>
        <dbReference type="EMBL" id="VFJ92035.1"/>
    </source>
</evidence>
<evidence type="ECO:0000313" key="5">
    <source>
        <dbReference type="EMBL" id="VFJ91039.1"/>
    </source>
</evidence>
<dbReference type="Pfam" id="PF00400">
    <property type="entry name" value="WD40"/>
    <property type="match status" value="1"/>
</dbReference>
<evidence type="ECO:0000256" key="4">
    <source>
        <dbReference type="SAM" id="Phobius"/>
    </source>
</evidence>
<dbReference type="InterPro" id="IPR015943">
    <property type="entry name" value="WD40/YVTN_repeat-like_dom_sf"/>
</dbReference>
<evidence type="ECO:0000313" key="7">
    <source>
        <dbReference type="EMBL" id="VFJ98635.1"/>
    </source>
</evidence>
<keyword evidence="4" id="KW-1133">Transmembrane helix</keyword>
<keyword evidence="4" id="KW-0472">Membrane</keyword>
<feature type="transmembrane region" description="Helical" evidence="4">
    <location>
        <begin position="88"/>
        <end position="108"/>
    </location>
</feature>
<evidence type="ECO:0000256" key="1">
    <source>
        <dbReference type="ARBA" id="ARBA00022574"/>
    </source>
</evidence>
<dbReference type="EMBL" id="CAADFJ010000023">
    <property type="protein sequence ID" value="VFJ98635.1"/>
    <property type="molecule type" value="Genomic_DNA"/>
</dbReference>
<dbReference type="EMBL" id="CAADFI010000024">
    <property type="protein sequence ID" value="VFJ92035.1"/>
    <property type="molecule type" value="Genomic_DNA"/>
</dbReference>
<keyword evidence="4" id="KW-0812">Transmembrane</keyword>
<dbReference type="SUPFAM" id="SSF50998">
    <property type="entry name" value="Quinoprotein alcohol dehydrogenase-like"/>
    <property type="match status" value="1"/>
</dbReference>
<dbReference type="EMBL" id="CAADFG010000026">
    <property type="protein sequence ID" value="VFJ91039.1"/>
    <property type="molecule type" value="Genomic_DNA"/>
</dbReference>
<proteinExistence type="predicted"/>
<feature type="transmembrane region" description="Helical" evidence="4">
    <location>
        <begin position="20"/>
        <end position="41"/>
    </location>
</feature>
<protein>
    <submittedName>
        <fullName evidence="5">WD domain, G-beta repeat</fullName>
    </submittedName>
</protein>
<dbReference type="InterPro" id="IPR050349">
    <property type="entry name" value="WD_LIS1/nudF_dynein_reg"/>
</dbReference>
<dbReference type="PANTHER" id="PTHR44129">
    <property type="entry name" value="WD REPEAT-CONTAINING PROTEIN POP1"/>
    <property type="match status" value="1"/>
</dbReference>
<evidence type="ECO:0000256" key="3">
    <source>
        <dbReference type="PROSITE-ProRule" id="PRU00221"/>
    </source>
</evidence>